<feature type="domain" description="NAD(P)-binding" evidence="1">
    <location>
        <begin position="10"/>
        <end position="205"/>
    </location>
</feature>
<dbReference type="SUPFAM" id="SSF51735">
    <property type="entry name" value="NAD(P)-binding Rossmann-fold domains"/>
    <property type="match status" value="1"/>
</dbReference>
<dbReference type="PANTHER" id="PTHR43355:SF2">
    <property type="entry name" value="FLAVIN REDUCTASE (NADPH)"/>
    <property type="match status" value="1"/>
</dbReference>
<dbReference type="GO" id="GO:0016646">
    <property type="term" value="F:oxidoreductase activity, acting on the CH-NH group of donors, NAD or NADP as acceptor"/>
    <property type="evidence" value="ECO:0007669"/>
    <property type="project" value="TreeGrafter"/>
</dbReference>
<dbReference type="PANTHER" id="PTHR43355">
    <property type="entry name" value="FLAVIN REDUCTASE (NADPH)"/>
    <property type="match status" value="1"/>
</dbReference>
<dbReference type="AlphaFoldDB" id="A0A2I5HS69"/>
<dbReference type="InterPro" id="IPR036291">
    <property type="entry name" value="NAD(P)-bd_dom_sf"/>
</dbReference>
<accession>A0A2I5HS69</accession>
<reference evidence="3" key="1">
    <citation type="submission" date="2017-11" db="EMBL/GenBank/DDBJ databases">
        <title>Complete genome sequence of Moraxella osloensis NP7 isolated from human skin.</title>
        <authorList>
            <person name="Lee K."/>
            <person name="Lim J.Y."/>
            <person name="Hwang I."/>
        </authorList>
    </citation>
    <scope>NUCLEOTIDE SEQUENCE [LARGE SCALE GENOMIC DNA]</scope>
    <source>
        <strain evidence="3">NP7</strain>
    </source>
</reference>
<keyword evidence="2" id="KW-0418">Kinase</keyword>
<dbReference type="GO" id="GO:0016301">
    <property type="term" value="F:kinase activity"/>
    <property type="evidence" value="ECO:0007669"/>
    <property type="project" value="UniProtKB-KW"/>
</dbReference>
<evidence type="ECO:0000259" key="1">
    <source>
        <dbReference type="Pfam" id="PF13460"/>
    </source>
</evidence>
<dbReference type="RefSeq" id="WP_100270687.1">
    <property type="nucleotide sequence ID" value="NZ_CP024443.1"/>
</dbReference>
<protein>
    <submittedName>
        <fullName evidence="2">Histidine kinase</fullName>
    </submittedName>
</protein>
<organism evidence="2 3">
    <name type="scientific">Faucicola osloensis</name>
    <name type="common">Moraxella osloensis</name>
    <dbReference type="NCBI Taxonomy" id="34062"/>
    <lineage>
        <taxon>Bacteria</taxon>
        <taxon>Pseudomonadati</taxon>
        <taxon>Pseudomonadota</taxon>
        <taxon>Gammaproteobacteria</taxon>
        <taxon>Moraxellales</taxon>
        <taxon>Moraxellaceae</taxon>
        <taxon>Faucicola</taxon>
    </lineage>
</organism>
<proteinExistence type="predicted"/>
<gene>
    <name evidence="2" type="ORF">NP7_13405</name>
</gene>
<sequence length="221" mass="23693">MNSQKIAVIGATGYVGKAVVKELAQRGHQVTAFARHIDKVEPQDNVTAVQADVMSADFPQKLQGFDAVVSAYNPGWTNPNIGEEFTQGSQAIIEGGKQANVPYLLIIGGAGSLYVADNKQLIDTPDFPKEIFDGANAARHLIQALTDRRDVNWAFISPPAMLGVTAGYSEERTGEYRLGDNHLLMNGDIPAGISVADLAIAIADDLENKAHLHQHFTAASI</sequence>
<dbReference type="InterPro" id="IPR051606">
    <property type="entry name" value="Polyketide_Oxido-like"/>
</dbReference>
<evidence type="ECO:0000313" key="3">
    <source>
        <dbReference type="Proteomes" id="UP000229340"/>
    </source>
</evidence>
<dbReference type="Proteomes" id="UP000229340">
    <property type="component" value="Chromosome"/>
</dbReference>
<evidence type="ECO:0000313" key="2">
    <source>
        <dbReference type="EMBL" id="ATW71309.1"/>
    </source>
</evidence>
<dbReference type="Pfam" id="PF13460">
    <property type="entry name" value="NAD_binding_10"/>
    <property type="match status" value="1"/>
</dbReference>
<keyword evidence="2" id="KW-0808">Transferase</keyword>
<dbReference type="InterPro" id="IPR016040">
    <property type="entry name" value="NAD(P)-bd_dom"/>
</dbReference>
<dbReference type="EMBL" id="CP024443">
    <property type="protein sequence ID" value="ATW71309.1"/>
    <property type="molecule type" value="Genomic_DNA"/>
</dbReference>
<dbReference type="Gene3D" id="3.40.50.720">
    <property type="entry name" value="NAD(P)-binding Rossmann-like Domain"/>
    <property type="match status" value="1"/>
</dbReference>
<name>A0A2I5HS69_FAUOS</name>